<accession>A0A1S8N5B3</accession>
<dbReference type="AlphaFoldDB" id="A0A1S8N5B3"/>
<reference evidence="1 2" key="1">
    <citation type="submission" date="2016-05" db="EMBL/GenBank/DDBJ databases">
        <title>Microbial solvent formation.</title>
        <authorList>
            <person name="Poehlein A."/>
            <person name="Montoya Solano J.D."/>
            <person name="Flitsch S."/>
            <person name="Krabben P."/>
            <person name="Duerre P."/>
            <person name="Daniel R."/>
        </authorList>
    </citation>
    <scope>NUCLEOTIDE SEQUENCE [LARGE SCALE GENOMIC DNA]</scope>
    <source>
        <strain evidence="1 2">L1-8</strain>
    </source>
</reference>
<dbReference type="EMBL" id="LZYZ01000004">
    <property type="protein sequence ID" value="OOM11709.1"/>
    <property type="molecule type" value="Genomic_DNA"/>
</dbReference>
<gene>
    <name evidence="1" type="ORF">CLOSAC_21360</name>
</gene>
<comment type="caution">
    <text evidence="1">The sequence shown here is derived from an EMBL/GenBank/DDBJ whole genome shotgun (WGS) entry which is preliminary data.</text>
</comment>
<proteinExistence type="predicted"/>
<sequence>MDDSKINCDINLSIDGMGIIFYSDGAVKNIKPGEDYFTSEYEDIDKVAKHVRDGDIVGFCTGSGGDYILKFRNGYPSDKIDEQYPISIRLAIVIDRGRLYIKDLFELMDWNPDCPKHQQIELDNGIYHITLNTRQPKSGIYGDNQEIYVYLNKLDKMPNLIWEGVPQLFEE</sequence>
<organism evidence="1 2">
    <name type="scientific">Clostridium saccharobutylicum</name>
    <dbReference type="NCBI Taxonomy" id="169679"/>
    <lineage>
        <taxon>Bacteria</taxon>
        <taxon>Bacillati</taxon>
        <taxon>Bacillota</taxon>
        <taxon>Clostridia</taxon>
        <taxon>Eubacteriales</taxon>
        <taxon>Clostridiaceae</taxon>
        <taxon>Clostridium</taxon>
    </lineage>
</organism>
<dbReference type="RefSeq" id="WP_077865410.1">
    <property type="nucleotide sequence ID" value="NZ_LZYZ01000004.1"/>
</dbReference>
<name>A0A1S8N5B3_CLOSA</name>
<dbReference type="Proteomes" id="UP000191154">
    <property type="component" value="Unassembled WGS sequence"/>
</dbReference>
<evidence type="ECO:0000313" key="2">
    <source>
        <dbReference type="Proteomes" id="UP000191154"/>
    </source>
</evidence>
<evidence type="ECO:0000313" key="1">
    <source>
        <dbReference type="EMBL" id="OOM11709.1"/>
    </source>
</evidence>
<protein>
    <submittedName>
        <fullName evidence="1">Uncharacterized protein</fullName>
    </submittedName>
</protein>